<dbReference type="SUPFAM" id="SSF53335">
    <property type="entry name" value="S-adenosyl-L-methionine-dependent methyltransferases"/>
    <property type="match status" value="1"/>
</dbReference>
<comment type="caution">
    <text evidence="8">The sequence shown here is derived from an EMBL/GenBank/DDBJ whole genome shotgun (WGS) entry which is preliminary data.</text>
</comment>
<dbReference type="Pfam" id="PF08704">
    <property type="entry name" value="GCD14"/>
    <property type="match status" value="1"/>
</dbReference>
<keyword evidence="1 8" id="KW-0489">Methyltransferase</keyword>
<accession>A0A7C4NPN6</accession>
<dbReference type="GO" id="GO:0160107">
    <property type="term" value="F:tRNA (adenine(58)-N1)-methyltransferase activity"/>
    <property type="evidence" value="ECO:0007669"/>
    <property type="project" value="InterPro"/>
</dbReference>
<dbReference type="PROSITE" id="PS51620">
    <property type="entry name" value="SAM_TRM61"/>
    <property type="match status" value="1"/>
</dbReference>
<evidence type="ECO:0000313" key="7">
    <source>
        <dbReference type="EMBL" id="HGQ59827.1"/>
    </source>
</evidence>
<dbReference type="PIRSF" id="PIRSF017269">
    <property type="entry name" value="GCD14"/>
    <property type="match status" value="1"/>
</dbReference>
<feature type="domain" description="tRNA (adenine(58)-N(1))-methyltransferase catalytic subunit TRM61 C-terminal" evidence="6">
    <location>
        <begin position="62"/>
        <end position="236"/>
    </location>
</feature>
<proteinExistence type="predicted"/>
<keyword evidence="3 5" id="KW-0949">S-adenosyl-L-methionine</keyword>
<feature type="binding site" evidence="5">
    <location>
        <begin position="110"/>
        <end position="113"/>
    </location>
    <ligand>
        <name>S-adenosyl-L-methionine</name>
        <dbReference type="ChEBI" id="CHEBI:59789"/>
    </ligand>
</feature>
<dbReference type="CDD" id="cd02440">
    <property type="entry name" value="AdoMet_MTases"/>
    <property type="match status" value="1"/>
</dbReference>
<reference evidence="8" key="1">
    <citation type="journal article" date="2020" name="mSystems">
        <title>Genome- and Community-Level Interaction Insights into Carbon Utilization and Element Cycling Functions of Hydrothermarchaeota in Hydrothermal Sediment.</title>
        <authorList>
            <person name="Zhou Z."/>
            <person name="Liu Y."/>
            <person name="Xu W."/>
            <person name="Pan J."/>
            <person name="Luo Z.H."/>
            <person name="Li M."/>
        </authorList>
    </citation>
    <scope>NUCLEOTIDE SEQUENCE [LARGE SCALE GENOMIC DNA]</scope>
    <source>
        <strain evidence="7">SpSt-638</strain>
        <strain evidence="8">SpSt-648</strain>
    </source>
</reference>
<feature type="binding site" evidence="5">
    <location>
        <position position="131"/>
    </location>
    <ligand>
        <name>S-adenosyl-L-methionine</name>
        <dbReference type="ChEBI" id="CHEBI:59789"/>
    </ligand>
</feature>
<sequence>MFLNKALEYGDLVLLYIDHKRKAIVKLVERGVTGFDKGFVKHDDIVGKSFGEHVYTNRGHRVYLLEPLLMDYATLISRRTQIVYPKDASLIILLANVKPGSRVLEAGVGSGHLTTILASIIGDNGRLYGFDIDKDCLETTRSNLEKLNLHKRVELKLHDIRIDPGLRDLDAVILDIPDPWNALETVLSVLKPSHPLVAFQPTMNQVEKTVIAMRKTGCFVDIHVYETLLRELKVEEGAVRPYTTAISHTGYIVFGRKIKGGV</sequence>
<dbReference type="Gene3D" id="3.40.50.150">
    <property type="entry name" value="Vaccinia Virus protein VP39"/>
    <property type="match status" value="1"/>
</dbReference>
<dbReference type="EMBL" id="DTBE01000103">
    <property type="protein sequence ID" value="HGQ59827.1"/>
    <property type="molecule type" value="Genomic_DNA"/>
</dbReference>
<name>A0A7C4NPN6_STAMA</name>
<dbReference type="PANTHER" id="PTHR12133:SF1">
    <property type="entry name" value="TRNA (ADENINE(58)-N(1))-METHYLTRANSFERASE, MITOCHONDRIAL"/>
    <property type="match status" value="1"/>
</dbReference>
<evidence type="ECO:0000313" key="8">
    <source>
        <dbReference type="EMBL" id="HGQ73850.1"/>
    </source>
</evidence>
<dbReference type="AlphaFoldDB" id="A0A7C4NPN6"/>
<keyword evidence="4" id="KW-0819">tRNA processing</keyword>
<organism evidence="8">
    <name type="scientific">Staphylothermus marinus</name>
    <dbReference type="NCBI Taxonomy" id="2280"/>
    <lineage>
        <taxon>Archaea</taxon>
        <taxon>Thermoproteota</taxon>
        <taxon>Thermoprotei</taxon>
        <taxon>Desulfurococcales</taxon>
        <taxon>Desulfurococcaceae</taxon>
        <taxon>Staphylothermus</taxon>
    </lineage>
</organism>
<gene>
    <name evidence="7" type="ORF">ENU09_03845</name>
    <name evidence="8" type="ORF">ENU20_02080</name>
</gene>
<evidence type="ECO:0000256" key="1">
    <source>
        <dbReference type="ARBA" id="ARBA00022603"/>
    </source>
</evidence>
<dbReference type="InterPro" id="IPR029063">
    <property type="entry name" value="SAM-dependent_MTases_sf"/>
</dbReference>
<dbReference type="InterPro" id="IPR014816">
    <property type="entry name" value="tRNA_MeTrfase_Gcd14"/>
</dbReference>
<dbReference type="InterPro" id="IPR049470">
    <property type="entry name" value="TRM61_C"/>
</dbReference>
<dbReference type="GO" id="GO:0030488">
    <property type="term" value="P:tRNA methylation"/>
    <property type="evidence" value="ECO:0007669"/>
    <property type="project" value="InterPro"/>
</dbReference>
<dbReference type="EMBL" id="DTBP01000015">
    <property type="protein sequence ID" value="HGQ73850.1"/>
    <property type="molecule type" value="Genomic_DNA"/>
</dbReference>
<feature type="binding site" evidence="5">
    <location>
        <position position="175"/>
    </location>
    <ligand>
        <name>S-adenosyl-L-methionine</name>
        <dbReference type="ChEBI" id="CHEBI:59789"/>
    </ligand>
</feature>
<protein>
    <submittedName>
        <fullName evidence="8">tRNA (Adenine-N1)-methyltransferase</fullName>
    </submittedName>
</protein>
<dbReference type="GO" id="GO:0031515">
    <property type="term" value="C:tRNA (m1A) methyltransferase complex"/>
    <property type="evidence" value="ECO:0007669"/>
    <property type="project" value="InterPro"/>
</dbReference>
<dbReference type="Gene3D" id="3.10.330.20">
    <property type="match status" value="1"/>
</dbReference>
<evidence type="ECO:0000259" key="6">
    <source>
        <dbReference type="Pfam" id="PF08704"/>
    </source>
</evidence>
<evidence type="ECO:0000256" key="5">
    <source>
        <dbReference type="PIRSR" id="PIRSR017269-1"/>
    </source>
</evidence>
<keyword evidence="2 8" id="KW-0808">Transferase</keyword>
<evidence type="ECO:0000256" key="2">
    <source>
        <dbReference type="ARBA" id="ARBA00022679"/>
    </source>
</evidence>
<evidence type="ECO:0000256" key="4">
    <source>
        <dbReference type="ARBA" id="ARBA00022694"/>
    </source>
</evidence>
<evidence type="ECO:0000256" key="3">
    <source>
        <dbReference type="ARBA" id="ARBA00022691"/>
    </source>
</evidence>
<dbReference type="PANTHER" id="PTHR12133">
    <property type="entry name" value="TRNA (ADENINE(58)-N(1))-METHYLTRANSFERASE"/>
    <property type="match status" value="1"/>
</dbReference>